<sequence>MSLSPSPPTPPRPPRRQFLFKRANLSAPDSTSGTPGTDTAVPDFFSRREQNYTAPEAVAKKVKPKRPKKKATADGSPPKRARGDDSAEERGVAHNRRGGAKQRCDAIVLSDSEGDGGNNAARKHRTKTKPKLRKREVSLTPPPVLYSDLPPSYTSSAPTQRPITTTTTTTTTASTQPISLDSDPEDPAPISAEDALFATLEKRAREKRAREKAAAAVPITTSQLSPPPPDPVISILITSQIEDTQPLVLRIRANQTLKAARTTWCQRQGFTADQAADIFLTWKGNKVFDHNSCRGVGIRPVGGEENVHLEAVTAEGYAAMERERERKYALAGGEMEEEIEEEVVEKEEVVMRLTLRRKGAEDFKIKVRPETKISKLIAAYRMANKVPEENEIRLDFDGDDLDPEETVGDTELEDLFGIDVYVS</sequence>
<dbReference type="Proteomes" id="UP000277580">
    <property type="component" value="Unassembled WGS sequence"/>
</dbReference>
<dbReference type="PROSITE" id="PS50053">
    <property type="entry name" value="UBIQUITIN_2"/>
    <property type="match status" value="1"/>
</dbReference>
<feature type="compositionally biased region" description="Basic residues" evidence="1">
    <location>
        <begin position="60"/>
        <end position="70"/>
    </location>
</feature>
<feature type="compositionally biased region" description="Basic residues" evidence="1">
    <location>
        <begin position="121"/>
        <end position="134"/>
    </location>
</feature>
<dbReference type="OrthoDB" id="3365399at2759"/>
<gene>
    <name evidence="3" type="ORF">P167DRAFT_535606</name>
</gene>
<dbReference type="SUPFAM" id="SSF54236">
    <property type="entry name" value="Ubiquitin-like"/>
    <property type="match status" value="1"/>
</dbReference>
<evidence type="ECO:0000256" key="1">
    <source>
        <dbReference type="SAM" id="MobiDB-lite"/>
    </source>
</evidence>
<dbReference type="CDD" id="cd17080">
    <property type="entry name" value="Ubl_SLD2_Esc2_like"/>
    <property type="match status" value="1"/>
</dbReference>
<evidence type="ECO:0000313" key="3">
    <source>
        <dbReference type="EMBL" id="RPB12885.1"/>
    </source>
</evidence>
<reference evidence="3 4" key="1">
    <citation type="journal article" date="2018" name="Nat. Ecol. Evol.">
        <title>Pezizomycetes genomes reveal the molecular basis of ectomycorrhizal truffle lifestyle.</title>
        <authorList>
            <person name="Murat C."/>
            <person name="Payen T."/>
            <person name="Noel B."/>
            <person name="Kuo A."/>
            <person name="Morin E."/>
            <person name="Chen J."/>
            <person name="Kohler A."/>
            <person name="Krizsan K."/>
            <person name="Balestrini R."/>
            <person name="Da Silva C."/>
            <person name="Montanini B."/>
            <person name="Hainaut M."/>
            <person name="Levati E."/>
            <person name="Barry K.W."/>
            <person name="Belfiori B."/>
            <person name="Cichocki N."/>
            <person name="Clum A."/>
            <person name="Dockter R.B."/>
            <person name="Fauchery L."/>
            <person name="Guy J."/>
            <person name="Iotti M."/>
            <person name="Le Tacon F."/>
            <person name="Lindquist E.A."/>
            <person name="Lipzen A."/>
            <person name="Malagnac F."/>
            <person name="Mello A."/>
            <person name="Molinier V."/>
            <person name="Miyauchi S."/>
            <person name="Poulain J."/>
            <person name="Riccioni C."/>
            <person name="Rubini A."/>
            <person name="Sitrit Y."/>
            <person name="Splivallo R."/>
            <person name="Traeger S."/>
            <person name="Wang M."/>
            <person name="Zifcakova L."/>
            <person name="Wipf D."/>
            <person name="Zambonelli A."/>
            <person name="Paolocci F."/>
            <person name="Nowrousian M."/>
            <person name="Ottonello S."/>
            <person name="Baldrian P."/>
            <person name="Spatafora J.W."/>
            <person name="Henrissat B."/>
            <person name="Nagy L.G."/>
            <person name="Aury J.M."/>
            <person name="Wincker P."/>
            <person name="Grigoriev I.V."/>
            <person name="Bonfante P."/>
            <person name="Martin F.M."/>
        </authorList>
    </citation>
    <scope>NUCLEOTIDE SEQUENCE [LARGE SCALE GENOMIC DNA]</scope>
    <source>
        <strain evidence="3 4">CCBAS932</strain>
    </source>
</reference>
<feature type="compositionally biased region" description="Polar residues" evidence="1">
    <location>
        <begin position="27"/>
        <end position="37"/>
    </location>
</feature>
<dbReference type="InterPro" id="IPR029071">
    <property type="entry name" value="Ubiquitin-like_domsf"/>
</dbReference>
<organism evidence="3 4">
    <name type="scientific">Morchella conica CCBAS932</name>
    <dbReference type="NCBI Taxonomy" id="1392247"/>
    <lineage>
        <taxon>Eukaryota</taxon>
        <taxon>Fungi</taxon>
        <taxon>Dikarya</taxon>
        <taxon>Ascomycota</taxon>
        <taxon>Pezizomycotina</taxon>
        <taxon>Pezizomycetes</taxon>
        <taxon>Pezizales</taxon>
        <taxon>Morchellaceae</taxon>
        <taxon>Morchella</taxon>
    </lineage>
</organism>
<keyword evidence="4" id="KW-1185">Reference proteome</keyword>
<feature type="region of interest" description="Disordered" evidence="1">
    <location>
        <begin position="22"/>
        <end position="186"/>
    </location>
</feature>
<feature type="compositionally biased region" description="Polar residues" evidence="1">
    <location>
        <begin position="152"/>
        <end position="163"/>
    </location>
</feature>
<protein>
    <recommendedName>
        <fullName evidence="2">Ubiquitin-like domain-containing protein</fullName>
    </recommendedName>
</protein>
<dbReference type="Gene3D" id="3.10.20.90">
    <property type="entry name" value="Phosphatidylinositol 3-kinase Catalytic Subunit, Chain A, domain 1"/>
    <property type="match status" value="1"/>
</dbReference>
<dbReference type="InParanoid" id="A0A3N4L4D1"/>
<dbReference type="InterPro" id="IPR022617">
    <property type="entry name" value="Rad60/SUMO-like_dom"/>
</dbReference>
<accession>A0A3N4L4D1</accession>
<dbReference type="STRING" id="1392247.A0A3N4L4D1"/>
<feature type="domain" description="Ubiquitin-like" evidence="2">
    <location>
        <begin position="351"/>
        <end position="423"/>
    </location>
</feature>
<proteinExistence type="predicted"/>
<dbReference type="AlphaFoldDB" id="A0A3N4L4D1"/>
<dbReference type="InterPro" id="IPR000626">
    <property type="entry name" value="Ubiquitin-like_dom"/>
</dbReference>
<dbReference type="EMBL" id="ML119126">
    <property type="protein sequence ID" value="RPB12885.1"/>
    <property type="molecule type" value="Genomic_DNA"/>
</dbReference>
<evidence type="ECO:0000259" key="2">
    <source>
        <dbReference type="PROSITE" id="PS50053"/>
    </source>
</evidence>
<dbReference type="Pfam" id="PF11976">
    <property type="entry name" value="Rad60-SLD"/>
    <property type="match status" value="1"/>
</dbReference>
<feature type="compositionally biased region" description="Basic and acidic residues" evidence="1">
    <location>
        <begin position="81"/>
        <end position="92"/>
    </location>
</feature>
<evidence type="ECO:0000313" key="4">
    <source>
        <dbReference type="Proteomes" id="UP000277580"/>
    </source>
</evidence>
<name>A0A3N4L4D1_9PEZI</name>